<name>A0A139K8P6_BACUN</name>
<reference evidence="2" key="1">
    <citation type="submission" date="2022-01" db="EMBL/GenBank/DDBJ databases">
        <title>Novel bile acid biosynthetic pathways are enriched in the microbiome of centenarians.</title>
        <authorList>
            <person name="Sato Y."/>
            <person name="Atarashi K."/>
            <person name="Plichta R.D."/>
            <person name="Arai Y."/>
            <person name="Sasajima S."/>
            <person name="Kearney M.S."/>
            <person name="Suda W."/>
            <person name="Takeshita K."/>
            <person name="Sasaki T."/>
            <person name="Okamoto S."/>
            <person name="Skelly N.A."/>
            <person name="Okamura Y."/>
            <person name="Vlamakis H."/>
            <person name="Li Y."/>
            <person name="Tanoue T."/>
            <person name="Takei H."/>
            <person name="Nittono H."/>
            <person name="Narushima S."/>
            <person name="Irie J."/>
            <person name="Itoh H."/>
            <person name="Moriya K."/>
            <person name="Sugiura Y."/>
            <person name="Suematsu M."/>
            <person name="Moritoki N."/>
            <person name="Shibata S."/>
            <person name="Littman R.D."/>
            <person name="Fischbach A.M."/>
            <person name="Uwamino Y."/>
            <person name="Inoue T."/>
            <person name="Honda A."/>
            <person name="Hattori M."/>
            <person name="Murai T."/>
            <person name="Xavier J.R."/>
            <person name="Hirose N."/>
            <person name="Honda K."/>
        </authorList>
    </citation>
    <scope>NUCLEOTIDE SEQUENCE</scope>
    <source>
        <strain evidence="2">CE91-St12</strain>
    </source>
</reference>
<dbReference type="PANTHER" id="PTHR11575">
    <property type="entry name" value="5'-NUCLEOTIDASE-RELATED"/>
    <property type="match status" value="1"/>
</dbReference>
<dbReference type="PROSITE" id="PS51257">
    <property type="entry name" value="PROKAR_LIPOPROTEIN"/>
    <property type="match status" value="1"/>
</dbReference>
<evidence type="ECO:0000259" key="1">
    <source>
        <dbReference type="Pfam" id="PF02872"/>
    </source>
</evidence>
<protein>
    <submittedName>
        <fullName evidence="2">5'-nucleotidase</fullName>
    </submittedName>
</protein>
<dbReference type="GO" id="GO:0016787">
    <property type="term" value="F:hydrolase activity"/>
    <property type="evidence" value="ECO:0007669"/>
    <property type="project" value="InterPro"/>
</dbReference>
<organism evidence="2 3">
    <name type="scientific">Bacteroides uniformis</name>
    <dbReference type="NCBI Taxonomy" id="820"/>
    <lineage>
        <taxon>Bacteria</taxon>
        <taxon>Pseudomonadati</taxon>
        <taxon>Bacteroidota</taxon>
        <taxon>Bacteroidia</taxon>
        <taxon>Bacteroidales</taxon>
        <taxon>Bacteroidaceae</taxon>
        <taxon>Bacteroides</taxon>
    </lineage>
</organism>
<dbReference type="GO" id="GO:0009166">
    <property type="term" value="P:nucleotide catabolic process"/>
    <property type="evidence" value="ECO:0007669"/>
    <property type="project" value="InterPro"/>
</dbReference>
<dbReference type="InterPro" id="IPR008334">
    <property type="entry name" value="5'-Nucleotdase_C"/>
</dbReference>
<dbReference type="InterPro" id="IPR036907">
    <property type="entry name" value="5'-Nucleotdase_C_sf"/>
</dbReference>
<dbReference type="EMBL" id="BQNL01000001">
    <property type="protein sequence ID" value="GKH12109.1"/>
    <property type="molecule type" value="Genomic_DNA"/>
</dbReference>
<dbReference type="AlphaFoldDB" id="A0A139K8P6"/>
<comment type="caution">
    <text evidence="2">The sequence shown here is derived from an EMBL/GenBank/DDBJ whole genome shotgun (WGS) entry which is preliminary data.</text>
</comment>
<sequence>MNMKKQTFSLLAGAVLAVALLLVSCHSSYEVTKVEGGRIPMNSVWDAEPDAEAVALLAPYKARMDSVMYHVVGTAEMSMDRFRPESLLSNLIADVLREAAVEVLGKPADMGLINIGGIRNSLTEGDITTENIYEILPFENSLCVLTMKGSAMKHLFENIAVRLGEGVSGIQLEISKDGKLLQASIAGKPVEDDRDYTVATIDYLADGNDGMTAFLQADKRECPDGATLRGLFMKYVEKQTAAGKKVTSRMEGRVVVKE</sequence>
<gene>
    <name evidence="2" type="ORF">CE91St12_03190</name>
</gene>
<dbReference type="SUPFAM" id="SSF55816">
    <property type="entry name" value="5'-nucleotidase (syn. UDP-sugar hydrolase), C-terminal domain"/>
    <property type="match status" value="1"/>
</dbReference>
<dbReference type="PANTHER" id="PTHR11575:SF24">
    <property type="entry name" value="5'-NUCLEOTIDASE"/>
    <property type="match status" value="1"/>
</dbReference>
<dbReference type="Proteomes" id="UP001055048">
    <property type="component" value="Unassembled WGS sequence"/>
</dbReference>
<accession>A0A139K8P6</accession>
<dbReference type="PRINTS" id="PR01607">
    <property type="entry name" value="APYRASEFAMLY"/>
</dbReference>
<proteinExistence type="predicted"/>
<feature type="domain" description="5'-Nucleotidase C-terminal" evidence="1">
    <location>
        <begin position="72"/>
        <end position="214"/>
    </location>
</feature>
<dbReference type="Gene3D" id="3.90.780.10">
    <property type="entry name" value="5'-Nucleotidase, C-terminal domain"/>
    <property type="match status" value="1"/>
</dbReference>
<dbReference type="InterPro" id="IPR006179">
    <property type="entry name" value="5_nucleotidase/apyrase"/>
</dbReference>
<evidence type="ECO:0000313" key="2">
    <source>
        <dbReference type="EMBL" id="GKH12109.1"/>
    </source>
</evidence>
<evidence type="ECO:0000313" key="3">
    <source>
        <dbReference type="Proteomes" id="UP001055048"/>
    </source>
</evidence>
<dbReference type="Pfam" id="PF02872">
    <property type="entry name" value="5_nucleotid_C"/>
    <property type="match status" value="1"/>
</dbReference>